<sequence>MDSTHNADQDVVETVINEATASPTSESDSVRETESTAESQDQHTAAATAATETAADAEVPKQDDPAGEFVQVEEEEKVKENTDGAASNVEEEIKGLTLN</sequence>
<comment type="caution">
    <text evidence="1">The sequence shown here is derived from an EMBL/GenBank/DDBJ whole genome shotgun (WGS) entry which is preliminary data.</text>
</comment>
<name>A0ACC2BHK7_DIPCM</name>
<protein>
    <submittedName>
        <fullName evidence="1">Uncharacterized protein</fullName>
    </submittedName>
</protein>
<accession>A0ACC2BHK7</accession>
<dbReference type="EMBL" id="CM055106">
    <property type="protein sequence ID" value="KAJ7529271.1"/>
    <property type="molecule type" value="Genomic_DNA"/>
</dbReference>
<dbReference type="Proteomes" id="UP001162992">
    <property type="component" value="Chromosome 15"/>
</dbReference>
<evidence type="ECO:0000313" key="2">
    <source>
        <dbReference type="Proteomes" id="UP001162992"/>
    </source>
</evidence>
<reference evidence="2" key="1">
    <citation type="journal article" date="2024" name="Proc. Natl. Acad. Sci. U.S.A.">
        <title>Extraordinary preservation of gene collinearity over three hundred million years revealed in homosporous lycophytes.</title>
        <authorList>
            <person name="Li C."/>
            <person name="Wickell D."/>
            <person name="Kuo L.Y."/>
            <person name="Chen X."/>
            <person name="Nie B."/>
            <person name="Liao X."/>
            <person name="Peng D."/>
            <person name="Ji J."/>
            <person name="Jenkins J."/>
            <person name="Williams M."/>
            <person name="Shu S."/>
            <person name="Plott C."/>
            <person name="Barry K."/>
            <person name="Rajasekar S."/>
            <person name="Grimwood J."/>
            <person name="Han X."/>
            <person name="Sun S."/>
            <person name="Hou Z."/>
            <person name="He W."/>
            <person name="Dai G."/>
            <person name="Sun C."/>
            <person name="Schmutz J."/>
            <person name="Leebens-Mack J.H."/>
            <person name="Li F.W."/>
            <person name="Wang L."/>
        </authorList>
    </citation>
    <scope>NUCLEOTIDE SEQUENCE [LARGE SCALE GENOMIC DNA]</scope>
    <source>
        <strain evidence="2">cv. PW_Plant_1</strain>
    </source>
</reference>
<keyword evidence="2" id="KW-1185">Reference proteome</keyword>
<evidence type="ECO:0000313" key="1">
    <source>
        <dbReference type="EMBL" id="KAJ7529271.1"/>
    </source>
</evidence>
<gene>
    <name evidence="1" type="ORF">O6H91_15G041300</name>
</gene>
<proteinExistence type="predicted"/>
<organism evidence="1 2">
    <name type="scientific">Diphasiastrum complanatum</name>
    <name type="common">Issler's clubmoss</name>
    <name type="synonym">Lycopodium complanatum</name>
    <dbReference type="NCBI Taxonomy" id="34168"/>
    <lineage>
        <taxon>Eukaryota</taxon>
        <taxon>Viridiplantae</taxon>
        <taxon>Streptophyta</taxon>
        <taxon>Embryophyta</taxon>
        <taxon>Tracheophyta</taxon>
        <taxon>Lycopodiopsida</taxon>
        <taxon>Lycopodiales</taxon>
        <taxon>Lycopodiaceae</taxon>
        <taxon>Lycopodioideae</taxon>
        <taxon>Diphasiastrum</taxon>
    </lineage>
</organism>